<comment type="caution">
    <text evidence="2">The sequence shown here is derived from an EMBL/GenBank/DDBJ whole genome shotgun (WGS) entry which is preliminary data.</text>
</comment>
<reference evidence="2" key="1">
    <citation type="journal article" date="2015" name="Nature">
        <title>Complex archaea that bridge the gap between prokaryotes and eukaryotes.</title>
        <authorList>
            <person name="Spang A."/>
            <person name="Saw J.H."/>
            <person name="Jorgensen S.L."/>
            <person name="Zaremba-Niedzwiedzka K."/>
            <person name="Martijn J."/>
            <person name="Lind A.E."/>
            <person name="van Eijk R."/>
            <person name="Schleper C."/>
            <person name="Guy L."/>
            <person name="Ettema T.J."/>
        </authorList>
    </citation>
    <scope>NUCLEOTIDE SEQUENCE</scope>
</reference>
<accession>A0A0F9CC01</accession>
<proteinExistence type="predicted"/>
<protein>
    <submittedName>
        <fullName evidence="2">Uncharacterized protein</fullName>
    </submittedName>
</protein>
<evidence type="ECO:0000256" key="1">
    <source>
        <dbReference type="SAM" id="MobiDB-lite"/>
    </source>
</evidence>
<dbReference type="EMBL" id="LAZR01033857">
    <property type="protein sequence ID" value="KKL46913.1"/>
    <property type="molecule type" value="Genomic_DNA"/>
</dbReference>
<evidence type="ECO:0000313" key="2">
    <source>
        <dbReference type="EMBL" id="KKL46913.1"/>
    </source>
</evidence>
<dbReference type="AlphaFoldDB" id="A0A0F9CC01"/>
<gene>
    <name evidence="2" type="ORF">LCGC14_2340820</name>
</gene>
<organism evidence="2">
    <name type="scientific">marine sediment metagenome</name>
    <dbReference type="NCBI Taxonomy" id="412755"/>
    <lineage>
        <taxon>unclassified sequences</taxon>
        <taxon>metagenomes</taxon>
        <taxon>ecological metagenomes</taxon>
    </lineage>
</organism>
<sequence>MAKYKKKKSPPTPDPDDSKKKENVEGEKQDIPPTEKVDAPKIDDPPKKDDPPKTGDTRTEEQKDETTRKLDKLFWFRIALAVIGGTAA</sequence>
<feature type="compositionally biased region" description="Basic and acidic residues" evidence="1">
    <location>
        <begin position="16"/>
        <end position="70"/>
    </location>
</feature>
<feature type="non-terminal residue" evidence="2">
    <location>
        <position position="88"/>
    </location>
</feature>
<name>A0A0F9CC01_9ZZZZ</name>
<feature type="region of interest" description="Disordered" evidence="1">
    <location>
        <begin position="1"/>
        <end position="70"/>
    </location>
</feature>